<proteinExistence type="predicted"/>
<dbReference type="EMBL" id="PVWJ01000062">
    <property type="protein sequence ID" value="PSB02396.1"/>
    <property type="molecule type" value="Genomic_DNA"/>
</dbReference>
<dbReference type="AlphaFoldDB" id="A0A2T1C295"/>
<sequence length="275" mass="31142">MASSSSLELSQVEILSELSDDEAQERQRLERKVERAFYEAGSALRELRDLRLYRSTHKTFEAYCQDTFGFTRDSAYLKIGAAGVFENLNQLLPTNCRQILPTNENQLRYLVKAKFSPVEQVEVWQQAVEQAGGKVPPARIVKNVVNRKSAKNPLTTKDFCLPGDVFVLTKLVEGERKYNGGWAIAVEAREFTVVVDVHDGTLIVKPENLNPINLPVAKHQLPVTLKRIRRLRAHGLLDRGAYTVLESLGKQIYLTEVEEGLLSYLENHYGVKDEI</sequence>
<name>A0A2T1C295_9CYAN</name>
<keyword evidence="2" id="KW-1185">Reference proteome</keyword>
<reference evidence="1 2" key="2">
    <citation type="submission" date="2018-03" db="EMBL/GenBank/DDBJ databases">
        <title>The ancient ancestry and fast evolution of plastids.</title>
        <authorList>
            <person name="Moore K.R."/>
            <person name="Magnabosco C."/>
            <person name="Momper L."/>
            <person name="Gold D.A."/>
            <person name="Bosak T."/>
            <person name="Fournier G.P."/>
        </authorList>
    </citation>
    <scope>NUCLEOTIDE SEQUENCE [LARGE SCALE GENOMIC DNA]</scope>
    <source>
        <strain evidence="1 2">CCAP 1448/3</strain>
    </source>
</reference>
<evidence type="ECO:0000313" key="1">
    <source>
        <dbReference type="EMBL" id="PSB02396.1"/>
    </source>
</evidence>
<protein>
    <submittedName>
        <fullName evidence="1">Uncharacterized protein</fullName>
    </submittedName>
</protein>
<accession>A0A2T1C295</accession>
<evidence type="ECO:0000313" key="2">
    <source>
        <dbReference type="Proteomes" id="UP000238762"/>
    </source>
</evidence>
<gene>
    <name evidence="1" type="ORF">C7B64_13490</name>
</gene>
<reference evidence="1 2" key="1">
    <citation type="submission" date="2018-02" db="EMBL/GenBank/DDBJ databases">
        <authorList>
            <person name="Cohen D.B."/>
            <person name="Kent A.D."/>
        </authorList>
    </citation>
    <scope>NUCLEOTIDE SEQUENCE [LARGE SCALE GENOMIC DNA]</scope>
    <source>
        <strain evidence="1 2">CCAP 1448/3</strain>
    </source>
</reference>
<dbReference type="OrthoDB" id="574730at2"/>
<organism evidence="1 2">
    <name type="scientific">Merismopedia glauca CCAP 1448/3</name>
    <dbReference type="NCBI Taxonomy" id="1296344"/>
    <lineage>
        <taxon>Bacteria</taxon>
        <taxon>Bacillati</taxon>
        <taxon>Cyanobacteriota</taxon>
        <taxon>Cyanophyceae</taxon>
        <taxon>Synechococcales</taxon>
        <taxon>Merismopediaceae</taxon>
        <taxon>Merismopedia</taxon>
    </lineage>
</organism>
<dbReference type="Proteomes" id="UP000238762">
    <property type="component" value="Unassembled WGS sequence"/>
</dbReference>
<comment type="caution">
    <text evidence="1">The sequence shown here is derived from an EMBL/GenBank/DDBJ whole genome shotgun (WGS) entry which is preliminary data.</text>
</comment>